<dbReference type="InterPro" id="IPR015421">
    <property type="entry name" value="PyrdxlP-dep_Trfase_major"/>
</dbReference>
<comment type="cofactor">
    <cofactor evidence="1 10">
        <name>pyridoxal 5'-phosphate</name>
        <dbReference type="ChEBI" id="CHEBI:597326"/>
    </cofactor>
</comment>
<evidence type="ECO:0000313" key="12">
    <source>
        <dbReference type="Proteomes" id="UP000310200"/>
    </source>
</evidence>
<evidence type="ECO:0000256" key="8">
    <source>
        <dbReference type="ARBA" id="ARBA00023239"/>
    </source>
</evidence>
<evidence type="ECO:0000256" key="9">
    <source>
        <dbReference type="ARBA" id="ARBA00039946"/>
    </source>
</evidence>
<dbReference type="Gene3D" id="1.20.1340.10">
    <property type="entry name" value="dopa decarboxylase, N-terminal domain"/>
    <property type="match status" value="1"/>
</dbReference>
<evidence type="ECO:0000256" key="7">
    <source>
        <dbReference type="ARBA" id="ARBA00022898"/>
    </source>
</evidence>
<keyword evidence="5" id="KW-0127">Catecholamine biosynthesis</keyword>
<evidence type="ECO:0000256" key="6">
    <source>
        <dbReference type="ARBA" id="ARBA00022793"/>
    </source>
</evidence>
<dbReference type="GO" id="GO:0042423">
    <property type="term" value="P:catecholamine biosynthetic process"/>
    <property type="evidence" value="ECO:0007669"/>
    <property type="project" value="UniProtKB-KW"/>
</dbReference>
<organism evidence="11 12">
    <name type="scientific">Temnothorax longispinosus</name>
    <dbReference type="NCBI Taxonomy" id="300112"/>
    <lineage>
        <taxon>Eukaryota</taxon>
        <taxon>Metazoa</taxon>
        <taxon>Ecdysozoa</taxon>
        <taxon>Arthropoda</taxon>
        <taxon>Hexapoda</taxon>
        <taxon>Insecta</taxon>
        <taxon>Pterygota</taxon>
        <taxon>Neoptera</taxon>
        <taxon>Endopterygota</taxon>
        <taxon>Hymenoptera</taxon>
        <taxon>Apocrita</taxon>
        <taxon>Aculeata</taxon>
        <taxon>Formicoidea</taxon>
        <taxon>Formicidae</taxon>
        <taxon>Myrmicinae</taxon>
        <taxon>Temnothorax</taxon>
    </lineage>
</organism>
<feature type="modified residue" description="N6-(pyridoxal phosphate)lysine" evidence="10">
    <location>
        <position position="304"/>
    </location>
</feature>
<proteinExistence type="inferred from homology"/>
<accession>A0A4S2KSD8</accession>
<dbReference type="Pfam" id="PF00282">
    <property type="entry name" value="Pyridoxal_deC"/>
    <property type="match status" value="1"/>
</dbReference>
<evidence type="ECO:0000313" key="11">
    <source>
        <dbReference type="EMBL" id="TGZ52386.1"/>
    </source>
</evidence>
<comment type="subunit">
    <text evidence="3">Homodimer.</text>
</comment>
<dbReference type="GO" id="GO:0030170">
    <property type="term" value="F:pyridoxal phosphate binding"/>
    <property type="evidence" value="ECO:0007669"/>
    <property type="project" value="InterPro"/>
</dbReference>
<dbReference type="GO" id="GO:0004398">
    <property type="term" value="F:histidine decarboxylase activity"/>
    <property type="evidence" value="ECO:0007669"/>
    <property type="project" value="UniProtKB-EC"/>
</dbReference>
<dbReference type="Gene3D" id="3.90.1150.10">
    <property type="entry name" value="Aspartate Aminotransferase, domain 1"/>
    <property type="match status" value="1"/>
</dbReference>
<evidence type="ECO:0000256" key="4">
    <source>
        <dbReference type="ARBA" id="ARBA00012320"/>
    </source>
</evidence>
<dbReference type="GO" id="GO:0001694">
    <property type="term" value="P:histamine biosynthetic process"/>
    <property type="evidence" value="ECO:0007669"/>
    <property type="project" value="TreeGrafter"/>
</dbReference>
<keyword evidence="12" id="KW-1185">Reference proteome</keyword>
<keyword evidence="8" id="KW-0456">Lyase</keyword>
<dbReference type="CDD" id="cd06450">
    <property type="entry name" value="DOPA_deC_like"/>
    <property type="match status" value="1"/>
</dbReference>
<dbReference type="EC" id="4.1.1.22" evidence="4"/>
<evidence type="ECO:0000256" key="5">
    <source>
        <dbReference type="ARBA" id="ARBA00022584"/>
    </source>
</evidence>
<evidence type="ECO:0000256" key="3">
    <source>
        <dbReference type="ARBA" id="ARBA00011738"/>
    </source>
</evidence>
<keyword evidence="7 10" id="KW-0663">Pyridoxal phosphate</keyword>
<dbReference type="SUPFAM" id="SSF53383">
    <property type="entry name" value="PLP-dependent transferases"/>
    <property type="match status" value="1"/>
</dbReference>
<dbReference type="PROSITE" id="PS00392">
    <property type="entry name" value="DDC_GAD_HDC_YDC"/>
    <property type="match status" value="1"/>
</dbReference>
<dbReference type="STRING" id="300112.A0A4S2KSD8"/>
<evidence type="ECO:0000256" key="1">
    <source>
        <dbReference type="ARBA" id="ARBA00001933"/>
    </source>
</evidence>
<comment type="caution">
    <text evidence="11">The sequence shown here is derived from an EMBL/GenBank/DDBJ whole genome shotgun (WGS) entry which is preliminary data.</text>
</comment>
<comment type="similarity">
    <text evidence="2">Belongs to the group II decarboxylase family.</text>
</comment>
<protein>
    <recommendedName>
        <fullName evidence="9">Histidine decarboxylase</fullName>
        <ecNumber evidence="4">4.1.1.22</ecNumber>
    </recommendedName>
</protein>
<dbReference type="InterPro" id="IPR010977">
    <property type="entry name" value="Aromatic_deC"/>
</dbReference>
<dbReference type="Gene3D" id="3.40.640.10">
    <property type="entry name" value="Type I PLP-dependent aspartate aminotransferase-like (Major domain)"/>
    <property type="match status" value="1"/>
</dbReference>
<dbReference type="InterPro" id="IPR021115">
    <property type="entry name" value="Pyridoxal-P_BS"/>
</dbReference>
<dbReference type="GO" id="GO:0006548">
    <property type="term" value="P:L-histidine catabolic process"/>
    <property type="evidence" value="ECO:0007669"/>
    <property type="project" value="TreeGrafter"/>
</dbReference>
<dbReference type="Proteomes" id="UP000310200">
    <property type="component" value="Unassembled WGS sequence"/>
</dbReference>
<keyword evidence="6" id="KW-0210">Decarboxylase</keyword>
<dbReference type="PANTHER" id="PTHR11999:SF68">
    <property type="entry name" value="HISTIDINE DECARBOXYLASE"/>
    <property type="match status" value="1"/>
</dbReference>
<gene>
    <name evidence="11" type="ORF">DBV15_09256</name>
</gene>
<dbReference type="FunFam" id="3.40.640.10:FF:000025">
    <property type="entry name" value="Histidine decarboxylase"/>
    <property type="match status" value="1"/>
</dbReference>
<sequence length="737" mass="82069">MNLEDYRKHGKEMVDYIADYLGDIRSRRVYPAVSPGYLRNVLPASAPVDGEPWEDIFADVEKCIMPGVTHWQSPHMHAYFPALNSPASLLGDMLADAVNCLGFTWASSPACTELETIVMNWLGKMIGLPEDFLHRPGGSGGGGVIQTTASEATLVCLLAARTRAIRDVQENDPDCLATEINSRLVAYCSDQAHSSVEKAGLIGLVRMRYIESDSELSMRGDALLEALTRDRAEGLLPFFVCATLGTTGACSFDNLKEIGPICQQNGLWLHVDAAYAGSAFICPEFRGWLQGVEFTDSIAFNPSKWLMVHFDCTAMWVKNSQALHRTFNVDPLYLKHENSGLAIDYMHWQIPLSKRFRALKLWFVIRNYGITGLQKHIREGVRLAQKFEALVLADARFEIPAPRHLGMVVFRLRGENTLTERLLKKLNSRGRLHCVPAALHGKYVIRFTVTSTNTTNEDILKDWAEIRSTASEILDATQLPRARVPLADTRQKNENFGSSLLLANSPMSPKIVNGSFAAIYDTADVFEECMKAFGKIHLEARDSPVTEQSIKANIYFMLISAIRRRIRGILMSGKQFSLDSRMDLVQGYVCSRPLSDSPSELPLMKEDEDAGLCEFDVDTPDESDNGKSIVYKNWEDSDSSETIKRESSVSKSGSSYIVANGSFVNVGADDNGDNTVTIASANVGFPRSETIAAFGHRPYTGDLEPVRVARKKSLKRNEEDNDKKEFCRKCGHYSKRQ</sequence>
<name>A0A4S2KSD8_9HYME</name>
<dbReference type="FunFam" id="1.20.1340.10:FF:000001">
    <property type="entry name" value="Histidine decarboxylase"/>
    <property type="match status" value="1"/>
</dbReference>
<dbReference type="FunFam" id="3.90.1150.10:FF:000018">
    <property type="entry name" value="Histidine decarboxylase"/>
    <property type="match status" value="1"/>
</dbReference>
<dbReference type="PANTHER" id="PTHR11999">
    <property type="entry name" value="GROUP II PYRIDOXAL-5-PHOSPHATE DECARBOXYLASE"/>
    <property type="match status" value="1"/>
</dbReference>
<dbReference type="InterPro" id="IPR015422">
    <property type="entry name" value="PyrdxlP-dep_Trfase_small"/>
</dbReference>
<dbReference type="GO" id="GO:0005737">
    <property type="term" value="C:cytoplasm"/>
    <property type="evidence" value="ECO:0007669"/>
    <property type="project" value="TreeGrafter"/>
</dbReference>
<evidence type="ECO:0000256" key="10">
    <source>
        <dbReference type="PIRSR" id="PIRSR602129-50"/>
    </source>
</evidence>
<dbReference type="PRINTS" id="PR00800">
    <property type="entry name" value="YHDCRBOXLASE"/>
</dbReference>
<dbReference type="InterPro" id="IPR015424">
    <property type="entry name" value="PyrdxlP-dep_Trfase"/>
</dbReference>
<dbReference type="EMBL" id="QBLH01001288">
    <property type="protein sequence ID" value="TGZ52386.1"/>
    <property type="molecule type" value="Genomic_DNA"/>
</dbReference>
<reference evidence="11 12" key="1">
    <citation type="journal article" date="2019" name="Philos. Trans. R. Soc. Lond., B, Biol. Sci.">
        <title>Ant behaviour and brain gene expression of defending hosts depend on the ecological success of the intruding social parasite.</title>
        <authorList>
            <person name="Kaur R."/>
            <person name="Stoldt M."/>
            <person name="Jongepier E."/>
            <person name="Feldmeyer B."/>
            <person name="Menzel F."/>
            <person name="Bornberg-Bauer E."/>
            <person name="Foitzik S."/>
        </authorList>
    </citation>
    <scope>NUCLEOTIDE SEQUENCE [LARGE SCALE GENOMIC DNA]</scope>
    <source>
        <tissue evidence="11">Whole body</tissue>
    </source>
</reference>
<evidence type="ECO:0000256" key="2">
    <source>
        <dbReference type="ARBA" id="ARBA00009533"/>
    </source>
</evidence>
<dbReference type="AlphaFoldDB" id="A0A4S2KSD8"/>
<dbReference type="InterPro" id="IPR002129">
    <property type="entry name" value="PyrdxlP-dep_de-COase"/>
</dbReference>